<dbReference type="EMBL" id="CATQJL010000326">
    <property type="protein sequence ID" value="CAJ0609998.1"/>
    <property type="molecule type" value="Genomic_DNA"/>
</dbReference>
<dbReference type="Proteomes" id="UP001176961">
    <property type="component" value="Unassembled WGS sequence"/>
</dbReference>
<reference evidence="2" key="1">
    <citation type="submission" date="2023-07" db="EMBL/GenBank/DDBJ databases">
        <authorList>
            <consortium name="CYATHOMIX"/>
        </authorList>
    </citation>
    <scope>NUCLEOTIDE SEQUENCE</scope>
    <source>
        <strain evidence="2">N/A</strain>
    </source>
</reference>
<sequence>MKLVLLGWLAVILSTTIVESSVDVFPLHRMSRSQLPLSSLLVPYPRVGKRSAAGSARESDIDIPSKRIYVARVGKRAFMYTARVGK</sequence>
<feature type="signal peptide" evidence="1">
    <location>
        <begin position="1"/>
        <end position="20"/>
    </location>
</feature>
<dbReference type="AlphaFoldDB" id="A0AA36HHH0"/>
<evidence type="ECO:0000256" key="1">
    <source>
        <dbReference type="SAM" id="SignalP"/>
    </source>
</evidence>
<keyword evidence="3" id="KW-1185">Reference proteome</keyword>
<proteinExistence type="predicted"/>
<keyword evidence="1" id="KW-0732">Signal</keyword>
<name>A0AA36HHH0_CYLNA</name>
<protein>
    <submittedName>
        <fullName evidence="2">Uncharacterized protein</fullName>
    </submittedName>
</protein>
<evidence type="ECO:0000313" key="2">
    <source>
        <dbReference type="EMBL" id="CAJ0609998.1"/>
    </source>
</evidence>
<organism evidence="2 3">
    <name type="scientific">Cylicocyclus nassatus</name>
    <name type="common">Nematode worm</name>
    <dbReference type="NCBI Taxonomy" id="53992"/>
    <lineage>
        <taxon>Eukaryota</taxon>
        <taxon>Metazoa</taxon>
        <taxon>Ecdysozoa</taxon>
        <taxon>Nematoda</taxon>
        <taxon>Chromadorea</taxon>
        <taxon>Rhabditida</taxon>
        <taxon>Rhabditina</taxon>
        <taxon>Rhabditomorpha</taxon>
        <taxon>Strongyloidea</taxon>
        <taxon>Strongylidae</taxon>
        <taxon>Cylicocyclus</taxon>
    </lineage>
</organism>
<feature type="chain" id="PRO_5041459247" evidence="1">
    <location>
        <begin position="21"/>
        <end position="86"/>
    </location>
</feature>
<comment type="caution">
    <text evidence="2">The sequence shown here is derived from an EMBL/GenBank/DDBJ whole genome shotgun (WGS) entry which is preliminary data.</text>
</comment>
<accession>A0AA36HHH0</accession>
<gene>
    <name evidence="2" type="ORF">CYNAS_LOCUS21981</name>
</gene>
<evidence type="ECO:0000313" key="3">
    <source>
        <dbReference type="Proteomes" id="UP001176961"/>
    </source>
</evidence>